<sequence>MTDAKHIVLKPVDMSGLKKRELRTQFGALCWREHMGKLEVLMITSRTSKRWIIPKGWPMNGATAAEAAATEAWEEAGVVGKTSDQCAGIYTYHKDLGGKSVPVVVAVFPVRVKKLKKTYPEAGLRKLRWMKPSKAAGLVAEPELRGILKAFRPPA</sequence>
<dbReference type="GO" id="GO:0005737">
    <property type="term" value="C:cytoplasm"/>
    <property type="evidence" value="ECO:0007669"/>
    <property type="project" value="TreeGrafter"/>
</dbReference>
<dbReference type="GO" id="GO:0016462">
    <property type="term" value="F:pyrophosphatase activity"/>
    <property type="evidence" value="ECO:0007669"/>
    <property type="project" value="InterPro"/>
</dbReference>
<dbReference type="InterPro" id="IPR000086">
    <property type="entry name" value="NUDIX_hydrolase_dom"/>
</dbReference>
<evidence type="ECO:0000259" key="5">
    <source>
        <dbReference type="PROSITE" id="PS51462"/>
    </source>
</evidence>
<dbReference type="Pfam" id="PF00293">
    <property type="entry name" value="NUDIX"/>
    <property type="match status" value="1"/>
</dbReference>
<dbReference type="GO" id="GO:0046872">
    <property type="term" value="F:metal ion binding"/>
    <property type="evidence" value="ECO:0007669"/>
    <property type="project" value="UniProtKB-KW"/>
</dbReference>
<feature type="domain" description="Nudix hydrolase" evidence="5">
    <location>
        <begin position="21"/>
        <end position="152"/>
    </location>
</feature>
<dbReference type="Gene3D" id="3.90.79.10">
    <property type="entry name" value="Nucleoside Triphosphate Pyrophosphohydrolase"/>
    <property type="match status" value="1"/>
</dbReference>
<dbReference type="InterPro" id="IPR047198">
    <property type="entry name" value="DDP-like_NUDIX"/>
</dbReference>
<keyword evidence="2" id="KW-0479">Metal-binding</keyword>
<dbReference type="InterPro" id="IPR015797">
    <property type="entry name" value="NUDIX_hydrolase-like_dom_sf"/>
</dbReference>
<dbReference type="Proteomes" id="UP000051298">
    <property type="component" value="Unassembled WGS sequence"/>
</dbReference>
<keyword evidence="4" id="KW-0460">Magnesium</keyword>
<gene>
    <name evidence="6" type="ORF">THS5294_03595</name>
</gene>
<dbReference type="STRING" id="266809.PM03_03340"/>
<organism evidence="6 7">
    <name type="scientific">Thalassobacter stenotrophicus</name>
    <dbReference type="NCBI Taxonomy" id="266809"/>
    <lineage>
        <taxon>Bacteria</taxon>
        <taxon>Pseudomonadati</taxon>
        <taxon>Pseudomonadota</taxon>
        <taxon>Alphaproteobacteria</taxon>
        <taxon>Rhodobacterales</taxon>
        <taxon>Roseobacteraceae</taxon>
        <taxon>Thalassobacter</taxon>
    </lineage>
</organism>
<dbReference type="PANTHER" id="PTHR12629">
    <property type="entry name" value="DIPHOSPHOINOSITOL POLYPHOSPHATE PHOSPHOHYDROLASE"/>
    <property type="match status" value="1"/>
</dbReference>
<evidence type="ECO:0000313" key="6">
    <source>
        <dbReference type="EMBL" id="CUH62281.1"/>
    </source>
</evidence>
<dbReference type="AlphaFoldDB" id="A0A0P1F3J7"/>
<dbReference type="CDD" id="cd04666">
    <property type="entry name" value="NUDIX_DIPP2_like_Nudt4"/>
    <property type="match status" value="1"/>
</dbReference>
<accession>A0A0P1F3J7</accession>
<dbReference type="RefSeq" id="WP_038009415.1">
    <property type="nucleotide sequence ID" value="NZ_JGVS01000001.1"/>
</dbReference>
<evidence type="ECO:0000256" key="3">
    <source>
        <dbReference type="ARBA" id="ARBA00022801"/>
    </source>
</evidence>
<dbReference type="eggNOG" id="COG0494">
    <property type="taxonomic scope" value="Bacteria"/>
</dbReference>
<evidence type="ECO:0000256" key="1">
    <source>
        <dbReference type="ARBA" id="ARBA00001946"/>
    </source>
</evidence>
<dbReference type="PROSITE" id="PS51462">
    <property type="entry name" value="NUDIX"/>
    <property type="match status" value="1"/>
</dbReference>
<comment type="cofactor">
    <cofactor evidence="1">
        <name>Mg(2+)</name>
        <dbReference type="ChEBI" id="CHEBI:18420"/>
    </cofactor>
</comment>
<keyword evidence="3" id="KW-0378">Hydrolase</keyword>
<name>A0A0P1F3J7_9RHOB</name>
<dbReference type="PANTHER" id="PTHR12629:SF0">
    <property type="entry name" value="DIPHOSPHOINOSITOL-POLYPHOSPHATE DIPHOSPHATASE"/>
    <property type="match status" value="1"/>
</dbReference>
<proteinExistence type="predicted"/>
<dbReference type="EMBL" id="CYRX01000033">
    <property type="protein sequence ID" value="CUH62281.1"/>
    <property type="molecule type" value="Genomic_DNA"/>
</dbReference>
<reference evidence="6 7" key="1">
    <citation type="submission" date="2015-09" db="EMBL/GenBank/DDBJ databases">
        <authorList>
            <consortium name="Swine Surveillance"/>
        </authorList>
    </citation>
    <scope>NUCLEOTIDE SEQUENCE [LARGE SCALE GENOMIC DNA]</scope>
    <source>
        <strain evidence="6 7">CECT 5294</strain>
    </source>
</reference>
<evidence type="ECO:0000256" key="4">
    <source>
        <dbReference type="ARBA" id="ARBA00022842"/>
    </source>
</evidence>
<evidence type="ECO:0000256" key="2">
    <source>
        <dbReference type="ARBA" id="ARBA00022723"/>
    </source>
</evidence>
<protein>
    <submittedName>
        <fullName evidence="6">NUDIX domain protein</fullName>
    </submittedName>
</protein>
<evidence type="ECO:0000313" key="7">
    <source>
        <dbReference type="Proteomes" id="UP000051298"/>
    </source>
</evidence>
<dbReference type="SUPFAM" id="SSF55811">
    <property type="entry name" value="Nudix"/>
    <property type="match status" value="1"/>
</dbReference>